<dbReference type="PROSITE" id="PS51257">
    <property type="entry name" value="PROKAR_LIPOPROTEIN"/>
    <property type="match status" value="1"/>
</dbReference>
<feature type="chain" id="PRO_5044762239" description="Peptidase A1 domain-containing protein" evidence="3">
    <location>
        <begin position="33"/>
        <end position="459"/>
    </location>
</feature>
<feature type="region of interest" description="Disordered" evidence="2">
    <location>
        <begin position="47"/>
        <end position="67"/>
    </location>
</feature>
<dbReference type="SUPFAM" id="SSF50630">
    <property type="entry name" value="Acid proteases"/>
    <property type="match status" value="1"/>
</dbReference>
<name>A0ABD3BG10_9LAMI</name>
<dbReference type="InterPro" id="IPR033121">
    <property type="entry name" value="PEPTIDASE_A1"/>
</dbReference>
<dbReference type="EMBL" id="JAVIJP010000100">
    <property type="protein sequence ID" value="KAL3615730.1"/>
    <property type="molecule type" value="Genomic_DNA"/>
</dbReference>
<sequence length="459" mass="50760">MPTVGMKLLHSSLNLLLLLLLLFSCCPEKIDASSDIEFHTLDISSAAADSSSPSECRRRSSTTGPHEMEVVDMNGVCGPQQNQSRQRPTLAQILHLDQLRAESIQARLKLQNANTVMKSKDEQANLQPVQLQSDSLQYIVQLDVLGRELPLSLVLSTRSRTTFTQTCWDNDESWHSPIQCLDSMCPLPCSSSPNCDYQLENQQHVVVNSGTFSKLNLTHFPGFVFGCGSSRQSIFGYGVDGVLGLGRDRRLSFMSQTNQTRFSYCLPSTSSSTGYFTYGKNNTIDTNDKLLFTPFVNPPGVQDKSSYFVDIVAITVGETQLQIDYQSVIRGTVIETTVQITQLPQAAYGPLREEFKRQMGTNYPDAEAFSTLDTCYDTTNSSSITVPPVSFTFRDNVAVHLDVSAILYVVNSNLSCLAFSQTSDPTADITVFGSMQQRTLEMVFDFDNGWIGFGHHGCA</sequence>
<feature type="signal peptide" evidence="3">
    <location>
        <begin position="1"/>
        <end position="32"/>
    </location>
</feature>
<dbReference type="Pfam" id="PF14541">
    <property type="entry name" value="TAXi_C"/>
    <property type="match status" value="1"/>
</dbReference>
<feature type="domain" description="Peptidase A1" evidence="4">
    <location>
        <begin position="138"/>
        <end position="454"/>
    </location>
</feature>
<dbReference type="InterPro" id="IPR032799">
    <property type="entry name" value="TAXi_C"/>
</dbReference>
<protein>
    <recommendedName>
        <fullName evidence="4">Peptidase A1 domain-containing protein</fullName>
    </recommendedName>
</protein>
<evidence type="ECO:0000256" key="1">
    <source>
        <dbReference type="ARBA" id="ARBA00007447"/>
    </source>
</evidence>
<reference evidence="6" key="1">
    <citation type="journal article" date="2024" name="IScience">
        <title>Strigolactones Initiate the Formation of Haustorium-like Structures in Castilleja.</title>
        <authorList>
            <person name="Buerger M."/>
            <person name="Peterson D."/>
            <person name="Chory J."/>
        </authorList>
    </citation>
    <scope>NUCLEOTIDE SEQUENCE [LARGE SCALE GENOMIC DNA]</scope>
</reference>
<dbReference type="Gene3D" id="2.40.70.10">
    <property type="entry name" value="Acid Proteases"/>
    <property type="match status" value="2"/>
</dbReference>
<dbReference type="InterPro" id="IPR032861">
    <property type="entry name" value="TAXi_N"/>
</dbReference>
<accession>A0ABD3BG10</accession>
<organism evidence="5 6">
    <name type="scientific">Castilleja foliolosa</name>
    <dbReference type="NCBI Taxonomy" id="1961234"/>
    <lineage>
        <taxon>Eukaryota</taxon>
        <taxon>Viridiplantae</taxon>
        <taxon>Streptophyta</taxon>
        <taxon>Embryophyta</taxon>
        <taxon>Tracheophyta</taxon>
        <taxon>Spermatophyta</taxon>
        <taxon>Magnoliopsida</taxon>
        <taxon>eudicotyledons</taxon>
        <taxon>Gunneridae</taxon>
        <taxon>Pentapetalae</taxon>
        <taxon>asterids</taxon>
        <taxon>lamiids</taxon>
        <taxon>Lamiales</taxon>
        <taxon>Orobanchaceae</taxon>
        <taxon>Pedicularideae</taxon>
        <taxon>Castillejinae</taxon>
        <taxon>Castilleja</taxon>
    </lineage>
</organism>
<evidence type="ECO:0000313" key="5">
    <source>
        <dbReference type="EMBL" id="KAL3615730.1"/>
    </source>
</evidence>
<evidence type="ECO:0000259" key="4">
    <source>
        <dbReference type="PROSITE" id="PS51767"/>
    </source>
</evidence>
<dbReference type="PANTHER" id="PTHR13683">
    <property type="entry name" value="ASPARTYL PROTEASES"/>
    <property type="match status" value="1"/>
</dbReference>
<dbReference type="PANTHER" id="PTHR13683:SF750">
    <property type="entry name" value="ASPARTYL PROTEASE AED1"/>
    <property type="match status" value="1"/>
</dbReference>
<proteinExistence type="inferred from homology"/>
<comment type="caution">
    <text evidence="5">The sequence shown here is derived from an EMBL/GenBank/DDBJ whole genome shotgun (WGS) entry which is preliminary data.</text>
</comment>
<keyword evidence="6" id="KW-1185">Reference proteome</keyword>
<dbReference type="InterPro" id="IPR021109">
    <property type="entry name" value="Peptidase_aspartic_dom_sf"/>
</dbReference>
<dbReference type="AlphaFoldDB" id="A0ABD3BG10"/>
<gene>
    <name evidence="5" type="ORF">CASFOL_041391</name>
</gene>
<dbReference type="InterPro" id="IPR001461">
    <property type="entry name" value="Aspartic_peptidase_A1"/>
</dbReference>
<dbReference type="PROSITE" id="PS51767">
    <property type="entry name" value="PEPTIDASE_A1"/>
    <property type="match status" value="1"/>
</dbReference>
<evidence type="ECO:0000256" key="3">
    <source>
        <dbReference type="SAM" id="SignalP"/>
    </source>
</evidence>
<keyword evidence="3" id="KW-0732">Signal</keyword>
<dbReference type="Proteomes" id="UP001632038">
    <property type="component" value="Unassembled WGS sequence"/>
</dbReference>
<evidence type="ECO:0000256" key="2">
    <source>
        <dbReference type="SAM" id="MobiDB-lite"/>
    </source>
</evidence>
<comment type="similarity">
    <text evidence="1">Belongs to the peptidase A1 family.</text>
</comment>
<evidence type="ECO:0000313" key="6">
    <source>
        <dbReference type="Proteomes" id="UP001632038"/>
    </source>
</evidence>
<dbReference type="Pfam" id="PF14543">
    <property type="entry name" value="TAXi_N"/>
    <property type="match status" value="1"/>
</dbReference>